<reference evidence="10" key="1">
    <citation type="submission" date="2015-03" db="EMBL/GenBank/DDBJ databases">
        <title>MIGS Cultured Bacterial/Archaeal sample from Brevibacillus laterosporus.</title>
        <authorList>
            <person name="Zeng D."/>
            <person name="Zhu L."/>
            <person name="Dong G."/>
            <person name="Ye W."/>
            <person name="Ren D."/>
            <person name="Wu L."/>
            <person name="Xu J."/>
            <person name="Li G."/>
            <person name="Guo L."/>
        </authorList>
    </citation>
    <scope>NUCLEOTIDE SEQUENCE</scope>
    <source>
        <strain evidence="10">B9</strain>
    </source>
</reference>
<dbReference type="PRINTS" id="PR01035">
    <property type="entry name" value="TCRTETA"/>
</dbReference>
<dbReference type="Pfam" id="PF07690">
    <property type="entry name" value="MFS_1"/>
    <property type="match status" value="2"/>
</dbReference>
<organism evidence="10">
    <name type="scientific">Brevibacillus laterosporus</name>
    <name type="common">Bacillus laterosporus</name>
    <dbReference type="NCBI Taxonomy" id="1465"/>
    <lineage>
        <taxon>Bacteria</taxon>
        <taxon>Bacillati</taxon>
        <taxon>Bacillota</taxon>
        <taxon>Bacilli</taxon>
        <taxon>Bacillales</taxon>
        <taxon>Paenibacillaceae</taxon>
        <taxon>Brevibacillus</taxon>
    </lineage>
</organism>
<evidence type="ECO:0000256" key="3">
    <source>
        <dbReference type="ARBA" id="ARBA00022475"/>
    </source>
</evidence>
<feature type="transmembrane region" description="Helical" evidence="8">
    <location>
        <begin position="374"/>
        <end position="394"/>
    </location>
</feature>
<accession>A0A0F7EH67</accession>
<gene>
    <name evidence="10" type="ORF">EX87_12760</name>
</gene>
<dbReference type="InterPro" id="IPR036259">
    <property type="entry name" value="MFS_trans_sf"/>
</dbReference>
<evidence type="ECO:0000256" key="6">
    <source>
        <dbReference type="ARBA" id="ARBA00023136"/>
    </source>
</evidence>
<dbReference type="InterPro" id="IPR020846">
    <property type="entry name" value="MFS_dom"/>
</dbReference>
<feature type="compositionally biased region" description="Polar residues" evidence="7">
    <location>
        <begin position="398"/>
        <end position="408"/>
    </location>
</feature>
<dbReference type="PANTHER" id="PTHR43124:SF3">
    <property type="entry name" value="CHLORAMPHENICOL EFFLUX PUMP RV0191"/>
    <property type="match status" value="1"/>
</dbReference>
<feature type="compositionally biased region" description="Basic and acidic residues" evidence="7">
    <location>
        <begin position="436"/>
        <end position="445"/>
    </location>
</feature>
<feature type="transmembrane region" description="Helical" evidence="8">
    <location>
        <begin position="350"/>
        <end position="368"/>
    </location>
</feature>
<keyword evidence="5 8" id="KW-1133">Transmembrane helix</keyword>
<feature type="transmembrane region" description="Helical" evidence="8">
    <location>
        <begin position="252"/>
        <end position="276"/>
    </location>
</feature>
<comment type="subcellular location">
    <subcellularLocation>
        <location evidence="1">Cell membrane</location>
        <topology evidence="1">Multi-pass membrane protein</topology>
    </subcellularLocation>
</comment>
<dbReference type="Gene3D" id="1.20.1250.20">
    <property type="entry name" value="MFS general substrate transporter like domains"/>
    <property type="match status" value="1"/>
</dbReference>
<feature type="compositionally biased region" description="Polar residues" evidence="7">
    <location>
        <begin position="417"/>
        <end position="431"/>
    </location>
</feature>
<evidence type="ECO:0000256" key="8">
    <source>
        <dbReference type="SAM" id="Phobius"/>
    </source>
</evidence>
<dbReference type="AlphaFoldDB" id="A0A0F7EH67"/>
<evidence type="ECO:0000256" key="2">
    <source>
        <dbReference type="ARBA" id="ARBA00022448"/>
    </source>
</evidence>
<evidence type="ECO:0000256" key="7">
    <source>
        <dbReference type="SAM" id="MobiDB-lite"/>
    </source>
</evidence>
<protein>
    <submittedName>
        <fullName evidence="10">MFS transporter</fullName>
    </submittedName>
</protein>
<keyword evidence="4 8" id="KW-0812">Transmembrane</keyword>
<keyword evidence="3" id="KW-1003">Cell membrane</keyword>
<dbReference type="CDD" id="cd17474">
    <property type="entry name" value="MFS_YfmO_like"/>
    <property type="match status" value="1"/>
</dbReference>
<keyword evidence="6 8" id="KW-0472">Membrane</keyword>
<feature type="transmembrane region" description="Helical" evidence="8">
    <location>
        <begin position="218"/>
        <end position="240"/>
    </location>
</feature>
<dbReference type="PANTHER" id="PTHR43124">
    <property type="entry name" value="PURINE EFFLUX PUMP PBUE"/>
    <property type="match status" value="1"/>
</dbReference>
<evidence type="ECO:0000256" key="1">
    <source>
        <dbReference type="ARBA" id="ARBA00004651"/>
    </source>
</evidence>
<dbReference type="EMBL" id="CP011074">
    <property type="protein sequence ID" value="AKF94412.1"/>
    <property type="molecule type" value="Genomic_DNA"/>
</dbReference>
<dbReference type="GO" id="GO:0005886">
    <property type="term" value="C:plasma membrane"/>
    <property type="evidence" value="ECO:0007669"/>
    <property type="project" value="UniProtKB-SubCell"/>
</dbReference>
<feature type="domain" description="Major facilitator superfamily (MFS) profile" evidence="9">
    <location>
        <begin position="11"/>
        <end position="398"/>
    </location>
</feature>
<keyword evidence="2" id="KW-0813">Transport</keyword>
<proteinExistence type="predicted"/>
<evidence type="ECO:0000256" key="4">
    <source>
        <dbReference type="ARBA" id="ARBA00022692"/>
    </source>
</evidence>
<dbReference type="InterPro" id="IPR011701">
    <property type="entry name" value="MFS"/>
</dbReference>
<sequence>MMAQAQNNKKNLIGLTGVPLVMVLGNSMLIPILPTMKSELHLTSFQTSFLITAFSIAAGIIIPLAGYLSDRFNRKVVITIALTLYGAGGLLAGLASLWLTNPYWLIILGRVLQGIGAAGTSPIAMALVGDLFDGASESKALGLLETSNGLGKVLSPILGSLFALWTWYAVFLAFPVICAVVLTIFLLLVKEKKQNKQPKSIKEYLGSIGQVFKQNGKWLIPAFFIGSICLSTLFGVLFYLSDLLEETYQIDGVLKGAFLAIPLLALSIMAFITGAIIKKRLTVMRYFIITGMLLLTISYVGASFVSNVYFLIGILVFGSVGTGMILPCLNSMIIGAVTKTERGMITSLYNGVRFIGVALGPPIFTWLLGFSTKVMFYSIASVTLLFAIIAFFTITPQKGSNSQGASQEETVKKESSAGGNSMDSSRSAGTNSEAESSAKEKSLLDQKALDEMTLLLEMREETKEQQKQEQLKKELGFDLGDLFEKLLTKKEKEKKK</sequence>
<evidence type="ECO:0000256" key="5">
    <source>
        <dbReference type="ARBA" id="ARBA00022989"/>
    </source>
</evidence>
<evidence type="ECO:0000313" key="10">
    <source>
        <dbReference type="EMBL" id="AKF94412.1"/>
    </source>
</evidence>
<feature type="transmembrane region" description="Helical" evidence="8">
    <location>
        <begin position="283"/>
        <end position="302"/>
    </location>
</feature>
<evidence type="ECO:0000259" key="9">
    <source>
        <dbReference type="PROSITE" id="PS50850"/>
    </source>
</evidence>
<feature type="transmembrane region" description="Helical" evidence="8">
    <location>
        <begin position="76"/>
        <end position="99"/>
    </location>
</feature>
<dbReference type="GO" id="GO:0022857">
    <property type="term" value="F:transmembrane transporter activity"/>
    <property type="evidence" value="ECO:0007669"/>
    <property type="project" value="InterPro"/>
</dbReference>
<dbReference type="SUPFAM" id="SSF103473">
    <property type="entry name" value="MFS general substrate transporter"/>
    <property type="match status" value="1"/>
</dbReference>
<name>A0A0F7EH67_BRELA</name>
<dbReference type="InterPro" id="IPR001958">
    <property type="entry name" value="Tet-R_TetA/multi-R_MdtG-like"/>
</dbReference>
<dbReference type="RefSeq" id="WP_031413492.1">
    <property type="nucleotide sequence ID" value="NZ_CP011074.1"/>
</dbReference>
<feature type="transmembrane region" description="Helical" evidence="8">
    <location>
        <begin position="45"/>
        <end position="69"/>
    </location>
</feature>
<feature type="transmembrane region" description="Helical" evidence="8">
    <location>
        <begin position="165"/>
        <end position="189"/>
    </location>
</feature>
<dbReference type="PROSITE" id="PS50850">
    <property type="entry name" value="MFS"/>
    <property type="match status" value="1"/>
</dbReference>
<feature type="transmembrane region" description="Helical" evidence="8">
    <location>
        <begin position="12"/>
        <end position="33"/>
    </location>
</feature>
<feature type="region of interest" description="Disordered" evidence="7">
    <location>
        <begin position="398"/>
        <end position="445"/>
    </location>
</feature>
<feature type="transmembrane region" description="Helical" evidence="8">
    <location>
        <begin position="308"/>
        <end position="329"/>
    </location>
</feature>
<dbReference type="InterPro" id="IPR050189">
    <property type="entry name" value="MFS_Efflux_Transporters"/>
</dbReference>